<reference evidence="3 4" key="1">
    <citation type="journal article" date="2013" name="Curr. Biol.">
        <title>The Genome of the Foraminiferan Reticulomyxa filosa.</title>
        <authorList>
            <person name="Glockner G."/>
            <person name="Hulsmann N."/>
            <person name="Schleicher M."/>
            <person name="Noegel A.A."/>
            <person name="Eichinger L."/>
            <person name="Gallinger C."/>
            <person name="Pawlowski J."/>
            <person name="Sierra R."/>
            <person name="Euteneuer U."/>
            <person name="Pillet L."/>
            <person name="Moustafa A."/>
            <person name="Platzer M."/>
            <person name="Groth M."/>
            <person name="Szafranski K."/>
            <person name="Schliwa M."/>
        </authorList>
    </citation>
    <scope>NUCLEOTIDE SEQUENCE [LARGE SCALE GENOMIC DNA]</scope>
</reference>
<evidence type="ECO:0000313" key="4">
    <source>
        <dbReference type="Proteomes" id="UP000023152"/>
    </source>
</evidence>
<name>X6M3D9_RETFI</name>
<feature type="transmembrane region" description="Helical" evidence="2">
    <location>
        <begin position="83"/>
        <end position="112"/>
    </location>
</feature>
<evidence type="ECO:0000256" key="1">
    <source>
        <dbReference type="SAM" id="MobiDB-lite"/>
    </source>
</evidence>
<evidence type="ECO:0000256" key="2">
    <source>
        <dbReference type="SAM" id="Phobius"/>
    </source>
</evidence>
<comment type="caution">
    <text evidence="3">The sequence shown here is derived from an EMBL/GenBank/DDBJ whole genome shotgun (WGS) entry which is preliminary data.</text>
</comment>
<dbReference type="AlphaFoldDB" id="X6M3D9"/>
<sequence>MSVFFVEQYEVKGKKERGLGMRTTSDSKSENNPRKGYLEVEQNHLLHEDDDDNDDSESEINPFVKQGNKPKAWNEDIPQYLCIYTVLILGGCILFAVVVGVLLGFLLGMSFVNKNKTRKNKKF</sequence>
<dbReference type="Proteomes" id="UP000023152">
    <property type="component" value="Unassembled WGS sequence"/>
</dbReference>
<keyword evidence="2" id="KW-1133">Transmembrane helix</keyword>
<feature type="compositionally biased region" description="Acidic residues" evidence="1">
    <location>
        <begin position="48"/>
        <end position="58"/>
    </location>
</feature>
<accession>X6M3D9</accession>
<gene>
    <name evidence="3" type="ORF">RFI_28949</name>
</gene>
<keyword evidence="2" id="KW-0472">Membrane</keyword>
<organism evidence="3 4">
    <name type="scientific">Reticulomyxa filosa</name>
    <dbReference type="NCBI Taxonomy" id="46433"/>
    <lineage>
        <taxon>Eukaryota</taxon>
        <taxon>Sar</taxon>
        <taxon>Rhizaria</taxon>
        <taxon>Retaria</taxon>
        <taxon>Foraminifera</taxon>
        <taxon>Monothalamids</taxon>
        <taxon>Reticulomyxidae</taxon>
        <taxon>Reticulomyxa</taxon>
    </lineage>
</organism>
<feature type="compositionally biased region" description="Basic and acidic residues" evidence="1">
    <location>
        <begin position="17"/>
        <end position="47"/>
    </location>
</feature>
<feature type="region of interest" description="Disordered" evidence="1">
    <location>
        <begin position="17"/>
        <end position="64"/>
    </location>
</feature>
<keyword evidence="2" id="KW-0812">Transmembrane</keyword>
<protein>
    <submittedName>
        <fullName evidence="3">Uncharacterized protein</fullName>
    </submittedName>
</protein>
<dbReference type="EMBL" id="ASPP01024999">
    <property type="protein sequence ID" value="ETO08439.1"/>
    <property type="molecule type" value="Genomic_DNA"/>
</dbReference>
<evidence type="ECO:0000313" key="3">
    <source>
        <dbReference type="EMBL" id="ETO08439.1"/>
    </source>
</evidence>
<keyword evidence="4" id="KW-1185">Reference proteome</keyword>
<proteinExistence type="predicted"/>